<keyword evidence="2" id="KW-1185">Reference proteome</keyword>
<accession>A0ABV9SY52</accession>
<sequence>MFKLFSASKSFPQIKYVNLRDIQMYMRKFEESIRNLEEMQKDSI</sequence>
<evidence type="ECO:0000313" key="1">
    <source>
        <dbReference type="EMBL" id="MFC4871251.1"/>
    </source>
</evidence>
<name>A0ABV9SY52_9BACT</name>
<dbReference type="Proteomes" id="UP001595818">
    <property type="component" value="Unassembled WGS sequence"/>
</dbReference>
<proteinExistence type="predicted"/>
<evidence type="ECO:0000313" key="2">
    <source>
        <dbReference type="Proteomes" id="UP001595818"/>
    </source>
</evidence>
<dbReference type="RefSeq" id="WP_377062552.1">
    <property type="nucleotide sequence ID" value="NZ_JBHSJJ010000003.1"/>
</dbReference>
<dbReference type="EMBL" id="JBHSJJ010000003">
    <property type="protein sequence ID" value="MFC4871251.1"/>
    <property type="molecule type" value="Genomic_DNA"/>
</dbReference>
<reference evidence="2" key="1">
    <citation type="journal article" date="2019" name="Int. J. Syst. Evol. Microbiol.">
        <title>The Global Catalogue of Microorganisms (GCM) 10K type strain sequencing project: providing services to taxonomists for standard genome sequencing and annotation.</title>
        <authorList>
            <consortium name="The Broad Institute Genomics Platform"/>
            <consortium name="The Broad Institute Genome Sequencing Center for Infectious Disease"/>
            <person name="Wu L."/>
            <person name="Ma J."/>
        </authorList>
    </citation>
    <scope>NUCLEOTIDE SEQUENCE [LARGE SCALE GENOMIC DNA]</scope>
    <source>
        <strain evidence="2">CGMCC 4.7466</strain>
    </source>
</reference>
<gene>
    <name evidence="1" type="ORF">ACFPFU_06100</name>
</gene>
<protein>
    <submittedName>
        <fullName evidence="1">Uncharacterized protein</fullName>
    </submittedName>
</protein>
<organism evidence="1 2">
    <name type="scientific">Negadavirga shengliensis</name>
    <dbReference type="NCBI Taxonomy" id="1389218"/>
    <lineage>
        <taxon>Bacteria</taxon>
        <taxon>Pseudomonadati</taxon>
        <taxon>Bacteroidota</taxon>
        <taxon>Cytophagia</taxon>
        <taxon>Cytophagales</taxon>
        <taxon>Cyclobacteriaceae</taxon>
        <taxon>Negadavirga</taxon>
    </lineage>
</organism>
<comment type="caution">
    <text evidence="1">The sequence shown here is derived from an EMBL/GenBank/DDBJ whole genome shotgun (WGS) entry which is preliminary data.</text>
</comment>